<name>H5XD56_9PSEU</name>
<evidence type="ECO:0000313" key="3">
    <source>
        <dbReference type="EMBL" id="EHR63487.1"/>
    </source>
</evidence>
<reference evidence="3 4" key="1">
    <citation type="submission" date="2011-11" db="EMBL/GenBank/DDBJ databases">
        <title>The Noncontiguous Finished sequence of Saccharomonospora cyanea NA-134.</title>
        <authorList>
            <consortium name="US DOE Joint Genome Institute"/>
            <person name="Lucas S."/>
            <person name="Han J."/>
            <person name="Lapidus A."/>
            <person name="Cheng J.-F."/>
            <person name="Goodwin L."/>
            <person name="Pitluck S."/>
            <person name="Peters L."/>
            <person name="Ovchinnikova G."/>
            <person name="Lu M."/>
            <person name="Detter J.C."/>
            <person name="Han C."/>
            <person name="Tapia R."/>
            <person name="Land M."/>
            <person name="Hauser L."/>
            <person name="Kyrpides N."/>
            <person name="Ivanova N."/>
            <person name="Pagani I."/>
            <person name="Brambilla E.-M."/>
            <person name="Klenk H.-P."/>
            <person name="Woyke T."/>
        </authorList>
    </citation>
    <scope>NUCLEOTIDE SEQUENCE [LARGE SCALE GENOMIC DNA]</scope>
    <source>
        <strain evidence="3 4">NA-134</strain>
    </source>
</reference>
<dbReference type="Proteomes" id="UP000002791">
    <property type="component" value="Chromosome"/>
</dbReference>
<evidence type="ECO:0000256" key="2">
    <source>
        <dbReference type="SAM" id="SignalP"/>
    </source>
</evidence>
<keyword evidence="4" id="KW-1185">Reference proteome</keyword>
<organism evidence="3 4">
    <name type="scientific">Saccharomonospora cyanea NA-134</name>
    <dbReference type="NCBI Taxonomy" id="882082"/>
    <lineage>
        <taxon>Bacteria</taxon>
        <taxon>Bacillati</taxon>
        <taxon>Actinomycetota</taxon>
        <taxon>Actinomycetes</taxon>
        <taxon>Pseudonocardiales</taxon>
        <taxon>Pseudonocardiaceae</taxon>
        <taxon>Saccharomonospora</taxon>
    </lineage>
</organism>
<dbReference type="PROSITE" id="PS51257">
    <property type="entry name" value="PROKAR_LIPOPROTEIN"/>
    <property type="match status" value="1"/>
</dbReference>
<accession>H5XD56</accession>
<proteinExistence type="predicted"/>
<dbReference type="Pfam" id="PF12079">
    <property type="entry name" value="DUF3558"/>
    <property type="match status" value="1"/>
</dbReference>
<dbReference type="AlphaFoldDB" id="H5XD56"/>
<dbReference type="eggNOG" id="ENOG5034BV7">
    <property type="taxonomic scope" value="Bacteria"/>
</dbReference>
<dbReference type="InterPro" id="IPR024520">
    <property type="entry name" value="DUF3558"/>
</dbReference>
<evidence type="ECO:0008006" key="5">
    <source>
        <dbReference type="Google" id="ProtNLM"/>
    </source>
</evidence>
<gene>
    <name evidence="3" type="ORF">SaccyDRAFT_4680</name>
</gene>
<feature type="signal peptide" evidence="2">
    <location>
        <begin position="1"/>
        <end position="22"/>
    </location>
</feature>
<feature type="region of interest" description="Disordered" evidence="1">
    <location>
        <begin position="24"/>
        <end position="65"/>
    </location>
</feature>
<feature type="chain" id="PRO_5038541335" description="DUF3558 domain-containing protein" evidence="2">
    <location>
        <begin position="23"/>
        <end position="208"/>
    </location>
</feature>
<sequence length="208" mass="21367">MTRILRVVVGLSLAGVVAGCSAAPTEGVASPKPTAPSGATSTQASGLPHSGAPAVSNPLPQSVLPQDPCQAFTRQQIVEALGGDAPEGERDDIATGPWCSWQDPDTGAGVFVNFVTATHEGLSNLYRNTKPAVKVWREIPSIGGFPAVAFQTDAGETTCSVNVGLSDEYAVGVAVAPSRAKKGQVDACELSERLAETLVDNLREGAGR</sequence>
<evidence type="ECO:0000313" key="4">
    <source>
        <dbReference type="Proteomes" id="UP000002791"/>
    </source>
</evidence>
<dbReference type="RefSeq" id="WP_005459797.1">
    <property type="nucleotide sequence ID" value="NZ_CM001440.1"/>
</dbReference>
<dbReference type="EMBL" id="CM001440">
    <property type="protein sequence ID" value="EHR63487.1"/>
    <property type="molecule type" value="Genomic_DNA"/>
</dbReference>
<dbReference type="STRING" id="882082.SaccyDRAFT_4680"/>
<evidence type="ECO:0000256" key="1">
    <source>
        <dbReference type="SAM" id="MobiDB-lite"/>
    </source>
</evidence>
<dbReference type="OrthoDB" id="3555980at2"/>
<protein>
    <recommendedName>
        <fullName evidence="5">DUF3558 domain-containing protein</fullName>
    </recommendedName>
</protein>
<keyword evidence="2" id="KW-0732">Signal</keyword>
<dbReference type="HOGENOM" id="CLU_097940_1_0_11"/>